<dbReference type="PROSITE" id="PS00099">
    <property type="entry name" value="THIOLASE_3"/>
    <property type="match status" value="1"/>
</dbReference>
<dbReference type="GO" id="GO:0042597">
    <property type="term" value="C:periplasmic space"/>
    <property type="evidence" value="ECO:0007669"/>
    <property type="project" value="UniProtKB-ARBA"/>
</dbReference>
<dbReference type="Proteomes" id="UP000291591">
    <property type="component" value="Unassembled WGS sequence"/>
</dbReference>
<dbReference type="GO" id="GO:0015833">
    <property type="term" value="P:peptide transport"/>
    <property type="evidence" value="ECO:0007669"/>
    <property type="project" value="TreeGrafter"/>
</dbReference>
<dbReference type="InterPro" id="IPR039424">
    <property type="entry name" value="SBP_5"/>
</dbReference>
<dbReference type="Pfam" id="PF00496">
    <property type="entry name" value="SBP_bac_5"/>
    <property type="match status" value="1"/>
</dbReference>
<dbReference type="InterPro" id="IPR020610">
    <property type="entry name" value="Thiolase_AS"/>
</dbReference>
<dbReference type="Gene3D" id="3.10.105.10">
    <property type="entry name" value="Dipeptide-binding Protein, Domain 3"/>
    <property type="match status" value="1"/>
</dbReference>
<sequence length="514" mass="52997">MPAALPTRRRRVGVVLTCAAFALVTACGGGGAGSGTVVPDAQLTIAMQFAPGAGYGIDTDDALVVSQLGVSESLVASGADGVARPSLATEWARTDPRTWRFVLRPNVTFQDGTPLNPAAVVKALTWVAGVSAPPRAIKGIGLTAVADGADAVKVSTTAPDPILPLRLSSSNAAILAPSAYASNPPKVQDTGTGPMRITAVNGTQSATLARFDGYWGGRPQLAGVTANYVSDPAARALSLRAGDVDIAQELPESSALEFTGSNGFVNQTVASPRTDSLLLSQSAPPFRDIRVRQAITKAIDRTALGEQALAGSAVPASELFGPAVAWGSQERPPAPDVEGAKALLAQAGYGPQNPLRVSLGTYANRAELPTLATAVQGMLRAVGVEATIQVADYDAKEPDLLAGRYQMYLLSRSYLLDVPDAGATLTSDYSCQGSYNINRYCSQAFDALIAPLGTTTDPAARQEIFQRAAAQLNTDAVGVPLVHTQANGVGSKVTGYTVDPLAKTLVTAGLAKTE</sequence>
<dbReference type="Gene3D" id="3.40.190.10">
    <property type="entry name" value="Periplasmic binding protein-like II"/>
    <property type="match status" value="1"/>
</dbReference>
<gene>
    <name evidence="3" type="ORF">EV383_6074</name>
</gene>
<dbReference type="PANTHER" id="PTHR30290">
    <property type="entry name" value="PERIPLASMIC BINDING COMPONENT OF ABC TRANSPORTER"/>
    <property type="match status" value="1"/>
</dbReference>
<keyword evidence="4" id="KW-1185">Reference proteome</keyword>
<evidence type="ECO:0000256" key="1">
    <source>
        <dbReference type="SAM" id="SignalP"/>
    </source>
</evidence>
<feature type="chain" id="PRO_5038795604" evidence="1">
    <location>
        <begin position="27"/>
        <end position="514"/>
    </location>
</feature>
<accession>A0A4Q7V3C8</accession>
<dbReference type="GO" id="GO:0016747">
    <property type="term" value="F:acyltransferase activity, transferring groups other than amino-acyl groups"/>
    <property type="evidence" value="ECO:0007669"/>
    <property type="project" value="InterPro"/>
</dbReference>
<organism evidence="3 4">
    <name type="scientific">Pseudonocardia sediminis</name>
    <dbReference type="NCBI Taxonomy" id="1397368"/>
    <lineage>
        <taxon>Bacteria</taxon>
        <taxon>Bacillati</taxon>
        <taxon>Actinomycetota</taxon>
        <taxon>Actinomycetes</taxon>
        <taxon>Pseudonocardiales</taxon>
        <taxon>Pseudonocardiaceae</taxon>
        <taxon>Pseudonocardia</taxon>
    </lineage>
</organism>
<comment type="caution">
    <text evidence="3">The sequence shown here is derived from an EMBL/GenBank/DDBJ whole genome shotgun (WGS) entry which is preliminary data.</text>
</comment>
<protein>
    <submittedName>
        <fullName evidence="3">Peptide/nickel transport system substrate-binding protein</fullName>
    </submittedName>
</protein>
<dbReference type="AlphaFoldDB" id="A0A4Q7V3C8"/>
<dbReference type="InterPro" id="IPR030678">
    <property type="entry name" value="Peptide/Ni-bd"/>
</dbReference>
<evidence type="ECO:0000259" key="2">
    <source>
        <dbReference type="Pfam" id="PF00496"/>
    </source>
</evidence>
<feature type="signal peptide" evidence="1">
    <location>
        <begin position="1"/>
        <end position="26"/>
    </location>
</feature>
<dbReference type="PIRSF" id="PIRSF002741">
    <property type="entry name" value="MppA"/>
    <property type="match status" value="1"/>
</dbReference>
<keyword evidence="1" id="KW-0732">Signal</keyword>
<dbReference type="SUPFAM" id="SSF53850">
    <property type="entry name" value="Periplasmic binding protein-like II"/>
    <property type="match status" value="1"/>
</dbReference>
<dbReference type="PANTHER" id="PTHR30290:SF65">
    <property type="entry name" value="MONOACYL PHOSPHATIDYLINOSITOL TETRAMANNOSIDE-BINDING PROTEIN LPQW-RELATED"/>
    <property type="match status" value="1"/>
</dbReference>
<evidence type="ECO:0000313" key="3">
    <source>
        <dbReference type="EMBL" id="RZT89117.1"/>
    </source>
</evidence>
<dbReference type="OrthoDB" id="5243526at2"/>
<dbReference type="InterPro" id="IPR000914">
    <property type="entry name" value="SBP_5_dom"/>
</dbReference>
<dbReference type="EMBL" id="SHKL01000001">
    <property type="protein sequence ID" value="RZT89117.1"/>
    <property type="molecule type" value="Genomic_DNA"/>
</dbReference>
<dbReference type="GO" id="GO:0043190">
    <property type="term" value="C:ATP-binding cassette (ABC) transporter complex"/>
    <property type="evidence" value="ECO:0007669"/>
    <property type="project" value="InterPro"/>
</dbReference>
<dbReference type="CDD" id="cd08490">
    <property type="entry name" value="PBP2_NikA_DppA_OppA_like_3"/>
    <property type="match status" value="1"/>
</dbReference>
<evidence type="ECO:0000313" key="4">
    <source>
        <dbReference type="Proteomes" id="UP000291591"/>
    </source>
</evidence>
<dbReference type="GO" id="GO:1904680">
    <property type="term" value="F:peptide transmembrane transporter activity"/>
    <property type="evidence" value="ECO:0007669"/>
    <property type="project" value="TreeGrafter"/>
</dbReference>
<proteinExistence type="predicted"/>
<reference evidence="3 4" key="1">
    <citation type="submission" date="2019-02" db="EMBL/GenBank/DDBJ databases">
        <title>Sequencing the genomes of 1000 actinobacteria strains.</title>
        <authorList>
            <person name="Klenk H.-P."/>
        </authorList>
    </citation>
    <scope>NUCLEOTIDE SEQUENCE [LARGE SCALE GENOMIC DNA]</scope>
    <source>
        <strain evidence="3 4">DSM 45779</strain>
    </source>
</reference>
<feature type="domain" description="Solute-binding protein family 5" evidence="2">
    <location>
        <begin position="84"/>
        <end position="435"/>
    </location>
</feature>
<dbReference type="RefSeq" id="WP_130293424.1">
    <property type="nucleotide sequence ID" value="NZ_SHKL01000001.1"/>
</dbReference>
<name>A0A4Q7V3C8_PSEST</name>